<accession>A0A2M6XDB5</accession>
<evidence type="ECO:0000256" key="3">
    <source>
        <dbReference type="SAM" id="Coils"/>
    </source>
</evidence>
<evidence type="ECO:0000256" key="2">
    <source>
        <dbReference type="ARBA" id="ARBA00022729"/>
    </source>
</evidence>
<evidence type="ECO:0000256" key="4">
    <source>
        <dbReference type="SAM" id="Phobius"/>
    </source>
</evidence>
<proteinExistence type="predicted"/>
<gene>
    <name evidence="6" type="ORF">COT44_02100</name>
</gene>
<dbReference type="EMBL" id="PEYO01000012">
    <property type="protein sequence ID" value="PIU03660.1"/>
    <property type="molecule type" value="Genomic_DNA"/>
</dbReference>
<dbReference type="PANTHER" id="PTHR34216">
    <property type="match status" value="1"/>
</dbReference>
<evidence type="ECO:0000313" key="7">
    <source>
        <dbReference type="Proteomes" id="UP000228996"/>
    </source>
</evidence>
<evidence type="ECO:0000256" key="1">
    <source>
        <dbReference type="ARBA" id="ARBA00004613"/>
    </source>
</evidence>
<feature type="coiled-coil region" evidence="3">
    <location>
        <begin position="57"/>
        <end position="84"/>
    </location>
</feature>
<dbReference type="GO" id="GO:0016810">
    <property type="term" value="F:hydrolase activity, acting on carbon-nitrogen (but not peptide) bonds"/>
    <property type="evidence" value="ECO:0007669"/>
    <property type="project" value="InterPro"/>
</dbReference>
<feature type="transmembrane region" description="Helical" evidence="4">
    <location>
        <begin position="12"/>
        <end position="33"/>
    </location>
</feature>
<evidence type="ECO:0000259" key="5">
    <source>
        <dbReference type="PROSITE" id="PS51677"/>
    </source>
</evidence>
<dbReference type="PROSITE" id="PS51677">
    <property type="entry name" value="NODB"/>
    <property type="match status" value="1"/>
</dbReference>
<dbReference type="AlphaFoldDB" id="A0A2M6XDB5"/>
<comment type="caution">
    <text evidence="6">The sequence shown here is derived from an EMBL/GenBank/DDBJ whole genome shotgun (WGS) entry which is preliminary data.</text>
</comment>
<reference evidence="7" key="1">
    <citation type="submission" date="2017-09" db="EMBL/GenBank/DDBJ databases">
        <title>Depth-based differentiation of microbial function through sediment-hosted aquifers and enrichment of novel symbionts in the deep terrestrial subsurface.</title>
        <authorList>
            <person name="Probst A.J."/>
            <person name="Ladd B."/>
            <person name="Jarett J.K."/>
            <person name="Geller-Mcgrath D.E."/>
            <person name="Sieber C.M.K."/>
            <person name="Emerson J.B."/>
            <person name="Anantharaman K."/>
            <person name="Thomas B.C."/>
            <person name="Malmstrom R."/>
            <person name="Stieglmeier M."/>
            <person name="Klingl A."/>
            <person name="Woyke T."/>
            <person name="Ryan C.M."/>
            <person name="Banfield J.F."/>
        </authorList>
    </citation>
    <scope>NUCLEOTIDE SEQUENCE [LARGE SCALE GENOMIC DNA]</scope>
</reference>
<dbReference type="Pfam" id="PF01522">
    <property type="entry name" value="Polysacc_deac_1"/>
    <property type="match status" value="1"/>
</dbReference>
<dbReference type="InterPro" id="IPR002509">
    <property type="entry name" value="NODB_dom"/>
</dbReference>
<keyword evidence="4" id="KW-0472">Membrane</keyword>
<dbReference type="PANTHER" id="PTHR34216:SF3">
    <property type="entry name" value="POLY-BETA-1,6-N-ACETYL-D-GLUCOSAMINE N-DEACETYLASE"/>
    <property type="match status" value="1"/>
</dbReference>
<name>A0A2M6XDB5_9BACT</name>
<dbReference type="GO" id="GO:0005576">
    <property type="term" value="C:extracellular region"/>
    <property type="evidence" value="ECO:0007669"/>
    <property type="project" value="UniProtKB-SubCell"/>
</dbReference>
<keyword evidence="4" id="KW-0812">Transmembrane</keyword>
<dbReference type="InterPro" id="IPR011330">
    <property type="entry name" value="Glyco_hydro/deAcase_b/a-brl"/>
</dbReference>
<dbReference type="CDD" id="cd10918">
    <property type="entry name" value="CE4_NodB_like_5s_6s"/>
    <property type="match status" value="1"/>
</dbReference>
<sequence>MRKKDYTLFVKPYQKILFFLFLISLGLVIGILVRSKNSYPSTNPIETGQPVATQSAFSTAVEEAQKKEEEKQRQQEETKKFIATYGPCRFVPVLMYHHVANKSGSLYVRPDIFASQMNYLNQKGYTSVTLSDVMESLISGKPLPAKPVIITFDDGYKDIYQNAYGVLNFNNQKATLFIITQLLGGSDYLNWEELREMAGNPLITVGDHTLSHRSLTLITAAEVKNEIVSAKSILEANLGVTVNTFAYPYGTFNGEAEQILSQSGFAAAVTTHYGLTCAKLPFEIPRVRVGNSQLSAYGL</sequence>
<dbReference type="Proteomes" id="UP000228996">
    <property type="component" value="Unassembled WGS sequence"/>
</dbReference>
<comment type="subcellular location">
    <subcellularLocation>
        <location evidence="1">Secreted</location>
    </subcellularLocation>
</comment>
<feature type="domain" description="NodB homology" evidence="5">
    <location>
        <begin position="146"/>
        <end position="299"/>
    </location>
</feature>
<keyword evidence="3" id="KW-0175">Coiled coil</keyword>
<dbReference type="SUPFAM" id="SSF88713">
    <property type="entry name" value="Glycoside hydrolase/deacetylase"/>
    <property type="match status" value="1"/>
</dbReference>
<dbReference type="GO" id="GO:0005975">
    <property type="term" value="P:carbohydrate metabolic process"/>
    <property type="evidence" value="ECO:0007669"/>
    <property type="project" value="InterPro"/>
</dbReference>
<protein>
    <recommendedName>
        <fullName evidence="5">NodB homology domain-containing protein</fullName>
    </recommendedName>
</protein>
<evidence type="ECO:0000313" key="6">
    <source>
        <dbReference type="EMBL" id="PIU03660.1"/>
    </source>
</evidence>
<keyword evidence="4" id="KW-1133">Transmembrane helix</keyword>
<dbReference type="Gene3D" id="3.20.20.370">
    <property type="entry name" value="Glycoside hydrolase/deacetylase"/>
    <property type="match status" value="1"/>
</dbReference>
<keyword evidence="2" id="KW-0732">Signal</keyword>
<dbReference type="InterPro" id="IPR051398">
    <property type="entry name" value="Polysacch_Deacetylase"/>
</dbReference>
<organism evidence="6 7">
    <name type="scientific">Candidatus Shapirobacteria bacterium CG08_land_8_20_14_0_20_39_18</name>
    <dbReference type="NCBI Taxonomy" id="1974883"/>
    <lineage>
        <taxon>Bacteria</taxon>
        <taxon>Candidatus Shapironibacteriota</taxon>
    </lineage>
</organism>